<sequence>MSTPETPQSPNRVTFFKRKANAIAAHAKKIASGLTADRVKAVPEEELTLKLELINKTEASFSLAHDSLEELDYEEIGSKARDDFEELVFSMRSLVLQELGKRKFPGVPCSTMHPKVAMEAAAPAPRRSCLPELKLPTVSGGYTEYADFISMFLTIIDRNSDLAPIEKLQHLKSCLKGPALDAVRSLEITDSNYGVESASAVKLRELSDKLNANLRALQSLGTLEEIAGCILVHTLLQKVDPTTQAKWEESASLDKIPTCTEFTKFLEKRCQKLENVEHAAVYNGGNPQASRTRRFSSHGRSSFVATSITASTRSSGSCRECGSKHHSLLHFPAPPVTAPQQPAPPNVPSSSNAVPNGSSKSSLASSSSQSAALVAQNLDTDCLLLATAVISVQNRSGSWVPCRALLDSGSQLHIITSRLAHSLQLSKVKSTATVSGLGDSKFCSDGFSVNITLKSQASDFVSSISAMIAPAITDDQPSFTVSPEDWNIPSNIRLADQQFFRSQRIDLLIGASWTLVGDDAGLESVVRKFWEVENVGESGSQRTKEELDCEAHFNDSFTRLPSGEYSVRLPTKHSVEILGDSYQQAYRRFVNLENKLDRHPHLKAQYSAFIRGNSTQDVLEIMRQTTGLLERGNFKLRKWCSNDPALLQQISEAERDSFLKFDDGSDITKMLGLVWDSSSDVLLFLSTIACFYDPLGLICPVITKAKIFLQKIWRKRLDWDESLPAALNSSWLSLSANICETQKLQFPWLALNPNNVIEVHGFSDASIDAYGGCIYVVSMKDDRRIAHLLCAKSRVAPLKALTVPKLELSAAVLLAQLIQEKISFYQQLFWSRWKKEYLTLLQQRSKWRTQKTDIQLGDVVLVKDENLPSLKWPLGRVVNLVAGSDNVARVAVLKTATGLINRAVAKLCVLPKQDEVESPCLPTGGECLVMQPAPDDLAAKRQQ</sequence>
<reference evidence="3" key="1">
    <citation type="submission" date="2025-05" db="UniProtKB">
        <authorList>
            <consortium name="RefSeq"/>
        </authorList>
    </citation>
    <scope>NUCLEOTIDE SEQUENCE [LARGE SCALE GENOMIC DNA]</scope>
    <source>
        <strain evidence="3">14028-0561.14</strain>
    </source>
</reference>
<dbReference type="GeneID" id="138928504"/>
<dbReference type="InterPro" id="IPR021109">
    <property type="entry name" value="Peptidase_aspartic_dom_sf"/>
</dbReference>
<evidence type="ECO:0000313" key="3">
    <source>
        <dbReference type="Proteomes" id="UP001652661"/>
    </source>
</evidence>
<organism evidence="3 4">
    <name type="scientific">Drosophila kikkawai</name>
    <name type="common">Fruit fly</name>
    <dbReference type="NCBI Taxonomy" id="30033"/>
    <lineage>
        <taxon>Eukaryota</taxon>
        <taxon>Metazoa</taxon>
        <taxon>Ecdysozoa</taxon>
        <taxon>Arthropoda</taxon>
        <taxon>Hexapoda</taxon>
        <taxon>Insecta</taxon>
        <taxon>Pterygota</taxon>
        <taxon>Neoptera</taxon>
        <taxon>Endopterygota</taxon>
        <taxon>Diptera</taxon>
        <taxon>Brachycera</taxon>
        <taxon>Muscomorpha</taxon>
        <taxon>Ephydroidea</taxon>
        <taxon>Drosophilidae</taxon>
        <taxon>Drosophila</taxon>
        <taxon>Sophophora</taxon>
    </lineage>
</organism>
<feature type="compositionally biased region" description="Low complexity" evidence="1">
    <location>
        <begin position="348"/>
        <end position="363"/>
    </location>
</feature>
<dbReference type="InterPro" id="IPR008042">
    <property type="entry name" value="Retrotrans_Pao"/>
</dbReference>
<dbReference type="InterPro" id="IPR040676">
    <property type="entry name" value="DUF5641"/>
</dbReference>
<feature type="region of interest" description="Disordered" evidence="1">
    <location>
        <begin position="329"/>
        <end position="363"/>
    </location>
</feature>
<dbReference type="Gene3D" id="2.40.70.10">
    <property type="entry name" value="Acid Proteases"/>
    <property type="match status" value="1"/>
</dbReference>
<feature type="compositionally biased region" description="Pro residues" evidence="1">
    <location>
        <begin position="332"/>
        <end position="347"/>
    </location>
</feature>
<protein>
    <recommendedName>
        <fullName evidence="2">DUF5641 domain-containing protein</fullName>
    </recommendedName>
</protein>
<evidence type="ECO:0000259" key="2">
    <source>
        <dbReference type="Pfam" id="PF18701"/>
    </source>
</evidence>
<accession>A0ABM4GGB4</accession>
<reference evidence="4" key="2">
    <citation type="submission" date="2025-08" db="UniProtKB">
        <authorList>
            <consortium name="RefSeq"/>
        </authorList>
    </citation>
    <scope>IDENTIFICATION</scope>
    <source>
        <strain evidence="4">14028-0561.14</strain>
        <tissue evidence="4">Whole fly</tissue>
    </source>
</reference>
<gene>
    <name evidence="4" type="primary">LOC138928504</name>
</gene>
<proteinExistence type="predicted"/>
<dbReference type="Proteomes" id="UP001652661">
    <property type="component" value="Chromosome 2L"/>
</dbReference>
<name>A0ABM4GGB4_DROKI</name>
<evidence type="ECO:0000256" key="1">
    <source>
        <dbReference type="SAM" id="MobiDB-lite"/>
    </source>
</evidence>
<dbReference type="RefSeq" id="XP_070141745.1">
    <property type="nucleotide sequence ID" value="XM_070285644.1"/>
</dbReference>
<dbReference type="PANTHER" id="PTHR47331:SF5">
    <property type="entry name" value="RIBONUCLEASE H"/>
    <property type="match status" value="1"/>
</dbReference>
<dbReference type="Pfam" id="PF18701">
    <property type="entry name" value="DUF5641"/>
    <property type="match status" value="1"/>
</dbReference>
<keyword evidence="3" id="KW-1185">Reference proteome</keyword>
<dbReference type="InterPro" id="IPR005312">
    <property type="entry name" value="DUF1759"/>
</dbReference>
<dbReference type="PANTHER" id="PTHR47331">
    <property type="entry name" value="PHD-TYPE DOMAIN-CONTAINING PROTEIN"/>
    <property type="match status" value="1"/>
</dbReference>
<feature type="domain" description="DUF5641" evidence="2">
    <location>
        <begin position="822"/>
        <end position="910"/>
    </location>
</feature>
<dbReference type="Pfam" id="PF03564">
    <property type="entry name" value="DUF1759"/>
    <property type="match status" value="2"/>
</dbReference>
<evidence type="ECO:0000313" key="4">
    <source>
        <dbReference type="RefSeq" id="XP_070141745.1"/>
    </source>
</evidence>
<dbReference type="Pfam" id="PF05380">
    <property type="entry name" value="Peptidase_A17"/>
    <property type="match status" value="1"/>
</dbReference>